<gene>
    <name evidence="1" type="ORF">BKA59DRAFT_548115</name>
</gene>
<reference evidence="1" key="1">
    <citation type="journal article" date="2021" name="Nat. Commun.">
        <title>Genetic determinants of endophytism in the Arabidopsis root mycobiome.</title>
        <authorList>
            <person name="Mesny F."/>
            <person name="Miyauchi S."/>
            <person name="Thiergart T."/>
            <person name="Pickel B."/>
            <person name="Atanasova L."/>
            <person name="Karlsson M."/>
            <person name="Huettel B."/>
            <person name="Barry K.W."/>
            <person name="Haridas S."/>
            <person name="Chen C."/>
            <person name="Bauer D."/>
            <person name="Andreopoulos W."/>
            <person name="Pangilinan J."/>
            <person name="LaButti K."/>
            <person name="Riley R."/>
            <person name="Lipzen A."/>
            <person name="Clum A."/>
            <person name="Drula E."/>
            <person name="Henrissat B."/>
            <person name="Kohler A."/>
            <person name="Grigoriev I.V."/>
            <person name="Martin F.M."/>
            <person name="Hacquard S."/>
        </authorList>
    </citation>
    <scope>NUCLEOTIDE SEQUENCE</scope>
    <source>
        <strain evidence="1">MPI-SDFR-AT-0068</strain>
    </source>
</reference>
<sequence length="409" mass="45412">MYTRALAAADGLLAGLLYLRETSPILPISRNLHAWTRLNDIRVNLEHCRHSLIRSICDLGLTNCDPVLDSLFSPTSFCDAAIFSFRYTLTGPAPDSLGNILALHTLSRIVSCYLSREGFPVIPIEDGIWRNAIRNQEHRQAFSILVQALWPDRVAPPHPSLDLYPYQTALPGIFSTHYGVYQDMLGAPTTVTHNEPVLYPPETLLPGSIDGHLNLNTSQLPRQIVQGDYSTSTPDASTRLTGPHTSHLLELQQSAVTTNLIYFLESCGETLQILSGRNMATKDLQSGITFNRDVKQLIRTSYIQPLRGDKAFGGAPALATLSVVERFVDLEYLQSIGEVREYMVLVGIEMLPHDKTIVQFLQLVHAFADMAENEIRKVKCAKCKKAYSTTSNLKRHKCCGVVQPDLIAA</sequence>
<dbReference type="EMBL" id="JAGPXF010000006">
    <property type="protein sequence ID" value="KAH7239314.1"/>
    <property type="molecule type" value="Genomic_DNA"/>
</dbReference>
<dbReference type="OrthoDB" id="5008122at2759"/>
<dbReference type="Proteomes" id="UP000813427">
    <property type="component" value="Unassembled WGS sequence"/>
</dbReference>
<evidence type="ECO:0000313" key="2">
    <source>
        <dbReference type="Proteomes" id="UP000813427"/>
    </source>
</evidence>
<organism evidence="1 2">
    <name type="scientific">Fusarium tricinctum</name>
    <dbReference type="NCBI Taxonomy" id="61284"/>
    <lineage>
        <taxon>Eukaryota</taxon>
        <taxon>Fungi</taxon>
        <taxon>Dikarya</taxon>
        <taxon>Ascomycota</taxon>
        <taxon>Pezizomycotina</taxon>
        <taxon>Sordariomycetes</taxon>
        <taxon>Hypocreomycetidae</taxon>
        <taxon>Hypocreales</taxon>
        <taxon>Nectriaceae</taxon>
        <taxon>Fusarium</taxon>
        <taxon>Fusarium tricinctum species complex</taxon>
    </lineage>
</organism>
<accession>A0A8K0W8X3</accession>
<evidence type="ECO:0008006" key="3">
    <source>
        <dbReference type="Google" id="ProtNLM"/>
    </source>
</evidence>
<keyword evidence="2" id="KW-1185">Reference proteome</keyword>
<name>A0A8K0W8X3_9HYPO</name>
<evidence type="ECO:0000313" key="1">
    <source>
        <dbReference type="EMBL" id="KAH7239314.1"/>
    </source>
</evidence>
<comment type="caution">
    <text evidence="1">The sequence shown here is derived from an EMBL/GenBank/DDBJ whole genome shotgun (WGS) entry which is preliminary data.</text>
</comment>
<proteinExistence type="predicted"/>
<protein>
    <recommendedName>
        <fullName evidence="3">C2H2-type domain-containing protein</fullName>
    </recommendedName>
</protein>
<dbReference type="AlphaFoldDB" id="A0A8K0W8X3"/>